<proteinExistence type="predicted"/>
<accession>X0RWQ2</accession>
<dbReference type="EMBL" id="BARS01002815">
    <property type="protein sequence ID" value="GAF73223.1"/>
    <property type="molecule type" value="Genomic_DNA"/>
</dbReference>
<comment type="caution">
    <text evidence="1">The sequence shown here is derived from an EMBL/GenBank/DDBJ whole genome shotgun (WGS) entry which is preliminary data.</text>
</comment>
<evidence type="ECO:0000313" key="1">
    <source>
        <dbReference type="EMBL" id="GAF73223.1"/>
    </source>
</evidence>
<name>X0RWQ2_9ZZZZ</name>
<reference evidence="1" key="1">
    <citation type="journal article" date="2014" name="Front. Microbiol.">
        <title>High frequency of phylogenetically diverse reductive dehalogenase-homologous genes in deep subseafloor sedimentary metagenomes.</title>
        <authorList>
            <person name="Kawai M."/>
            <person name="Futagami T."/>
            <person name="Toyoda A."/>
            <person name="Takaki Y."/>
            <person name="Nishi S."/>
            <person name="Hori S."/>
            <person name="Arai W."/>
            <person name="Tsubouchi T."/>
            <person name="Morono Y."/>
            <person name="Uchiyama I."/>
            <person name="Ito T."/>
            <person name="Fujiyama A."/>
            <person name="Inagaki F."/>
            <person name="Takami H."/>
        </authorList>
    </citation>
    <scope>NUCLEOTIDE SEQUENCE</scope>
    <source>
        <strain evidence="1">Expedition CK06-06</strain>
    </source>
</reference>
<protein>
    <submittedName>
        <fullName evidence="1">Uncharacterized protein</fullName>
    </submittedName>
</protein>
<gene>
    <name evidence="1" type="ORF">S01H1_05399</name>
</gene>
<sequence length="239" mass="24477">GNTGFETCENGVFVNDTCDPFDGASSEMCDGNDNDCDGSVDEDENGNPLTNLTTCGVGDCAGNTGFETCENGAFVNDTCDPLDGASTEVCDGSDNDCDGLTDEGDDLCGLGQVCDGVSGCITDPSLTCPCDAALDAANWDDGSIPFGGCVSDAGDGFPQYGQIRELYGGPQTVSFILDAGDVEPDGIRDYSCRVGEDADGIDGNPPVWSPTLSVDEADLLGCAVRMYGAPATVLDCLLP</sequence>
<dbReference type="AlphaFoldDB" id="X0RWQ2"/>
<organism evidence="1">
    <name type="scientific">marine sediment metagenome</name>
    <dbReference type="NCBI Taxonomy" id="412755"/>
    <lineage>
        <taxon>unclassified sequences</taxon>
        <taxon>metagenomes</taxon>
        <taxon>ecological metagenomes</taxon>
    </lineage>
</organism>
<feature type="non-terminal residue" evidence="1">
    <location>
        <position position="1"/>
    </location>
</feature>